<sequence length="67" mass="7881">MQPIWTKSFGRFKRPNRFRYLHRGDYRTETLGNKIRKLLTNKELSTGRGEATVEVVNRLVVTQDGML</sequence>
<protein>
    <submittedName>
        <fullName evidence="1">Uncharacterized protein</fullName>
    </submittedName>
</protein>
<dbReference type="AlphaFoldDB" id="A0A5J5QDM8"/>
<accession>A0A5J5QDM8</accession>
<reference evidence="2" key="1">
    <citation type="journal article" date="2020" name="Nat. Genet.">
        <title>Genomic diversifications of five Gossypium allopolyploid species and their impact on cotton improvement.</title>
        <authorList>
            <person name="Chen Z.J."/>
            <person name="Sreedasyam A."/>
            <person name="Ando A."/>
            <person name="Song Q."/>
            <person name="De Santiago L.M."/>
            <person name="Hulse-Kemp A.M."/>
            <person name="Ding M."/>
            <person name="Ye W."/>
            <person name="Kirkbride R.C."/>
            <person name="Jenkins J."/>
            <person name="Plott C."/>
            <person name="Lovell J."/>
            <person name="Lin Y.M."/>
            <person name="Vaughn R."/>
            <person name="Liu B."/>
            <person name="Simpson S."/>
            <person name="Scheffler B.E."/>
            <person name="Wen L."/>
            <person name="Saski C.A."/>
            <person name="Grover C.E."/>
            <person name="Hu G."/>
            <person name="Conover J.L."/>
            <person name="Carlson J.W."/>
            <person name="Shu S."/>
            <person name="Boston L.B."/>
            <person name="Williams M."/>
            <person name="Peterson D.G."/>
            <person name="McGee K."/>
            <person name="Jones D.C."/>
            <person name="Wendel J.F."/>
            <person name="Stelly D.M."/>
            <person name="Grimwood J."/>
            <person name="Schmutz J."/>
        </authorList>
    </citation>
    <scope>NUCLEOTIDE SEQUENCE [LARGE SCALE GENOMIC DNA]</scope>
    <source>
        <strain evidence="2">cv. 3-79</strain>
    </source>
</reference>
<evidence type="ECO:0000313" key="2">
    <source>
        <dbReference type="Proteomes" id="UP000327439"/>
    </source>
</evidence>
<dbReference type="OrthoDB" id="10414679at2759"/>
<name>A0A5J5QDM8_GOSBA</name>
<dbReference type="Proteomes" id="UP000327439">
    <property type="component" value="Chromosome D08"/>
</dbReference>
<keyword evidence="2" id="KW-1185">Reference proteome</keyword>
<organism evidence="1 2">
    <name type="scientific">Gossypium barbadense</name>
    <name type="common">Sea Island cotton</name>
    <name type="synonym">Hibiscus barbadensis</name>
    <dbReference type="NCBI Taxonomy" id="3634"/>
    <lineage>
        <taxon>Eukaryota</taxon>
        <taxon>Viridiplantae</taxon>
        <taxon>Streptophyta</taxon>
        <taxon>Embryophyta</taxon>
        <taxon>Tracheophyta</taxon>
        <taxon>Spermatophyta</taxon>
        <taxon>Magnoliopsida</taxon>
        <taxon>eudicotyledons</taxon>
        <taxon>Gunneridae</taxon>
        <taxon>Pentapetalae</taxon>
        <taxon>rosids</taxon>
        <taxon>malvids</taxon>
        <taxon>Malvales</taxon>
        <taxon>Malvaceae</taxon>
        <taxon>Malvoideae</taxon>
        <taxon>Gossypium</taxon>
    </lineage>
</organism>
<evidence type="ECO:0000313" key="1">
    <source>
        <dbReference type="EMBL" id="KAB2017148.1"/>
    </source>
</evidence>
<gene>
    <name evidence="1" type="ORF">ES319_D08G142000v1</name>
</gene>
<dbReference type="EMBL" id="CM018222">
    <property type="protein sequence ID" value="KAB2017148.1"/>
    <property type="molecule type" value="Genomic_DNA"/>
</dbReference>
<proteinExistence type="predicted"/>